<proteinExistence type="predicted"/>
<dbReference type="OMA" id="NNTPWIL"/>
<dbReference type="AlphaFoldDB" id="A0A803MVU8"/>
<dbReference type="Proteomes" id="UP000596660">
    <property type="component" value="Unplaced"/>
</dbReference>
<protein>
    <submittedName>
        <fullName evidence="1">Uncharacterized protein</fullName>
    </submittedName>
</protein>
<reference evidence="1" key="1">
    <citation type="journal article" date="2017" name="Nature">
        <title>The genome of Chenopodium quinoa.</title>
        <authorList>
            <person name="Jarvis D.E."/>
            <person name="Ho Y.S."/>
            <person name="Lightfoot D.J."/>
            <person name="Schmoeckel S.M."/>
            <person name="Li B."/>
            <person name="Borm T.J.A."/>
            <person name="Ohyanagi H."/>
            <person name="Mineta K."/>
            <person name="Michell C.T."/>
            <person name="Saber N."/>
            <person name="Kharbatia N.M."/>
            <person name="Rupper R.R."/>
            <person name="Sharp A.R."/>
            <person name="Dally N."/>
            <person name="Boughton B.A."/>
            <person name="Woo Y.H."/>
            <person name="Gao G."/>
            <person name="Schijlen E.G.W.M."/>
            <person name="Guo X."/>
            <person name="Momin A.A."/>
            <person name="Negrao S."/>
            <person name="Al-Babili S."/>
            <person name="Gehring C."/>
            <person name="Roessner U."/>
            <person name="Jung C."/>
            <person name="Murphy K."/>
            <person name="Arold S.T."/>
            <person name="Gojobori T."/>
            <person name="van der Linden C.G."/>
            <person name="van Loo E.N."/>
            <person name="Jellen E.N."/>
            <person name="Maughan P.J."/>
            <person name="Tester M."/>
        </authorList>
    </citation>
    <scope>NUCLEOTIDE SEQUENCE [LARGE SCALE GENOMIC DNA]</scope>
    <source>
        <strain evidence="1">cv. PI 614886</strain>
    </source>
</reference>
<evidence type="ECO:0000313" key="2">
    <source>
        <dbReference type="Proteomes" id="UP000596660"/>
    </source>
</evidence>
<dbReference type="Gramene" id="AUR62036025-RA">
    <property type="protein sequence ID" value="AUR62036025-RA:cds"/>
    <property type="gene ID" value="AUR62036025"/>
</dbReference>
<evidence type="ECO:0000313" key="1">
    <source>
        <dbReference type="EnsemblPlants" id="AUR62036025-RA:cds"/>
    </source>
</evidence>
<reference evidence="1" key="2">
    <citation type="submission" date="2021-03" db="UniProtKB">
        <authorList>
            <consortium name="EnsemblPlants"/>
        </authorList>
    </citation>
    <scope>IDENTIFICATION</scope>
</reference>
<keyword evidence="2" id="KW-1185">Reference proteome</keyword>
<name>A0A803MVU8_CHEQI</name>
<dbReference type="PANTHER" id="PTHR33491">
    <property type="entry name" value="OSJNBA0016N04.9 PROTEIN"/>
    <property type="match status" value="1"/>
</dbReference>
<organism evidence="1 2">
    <name type="scientific">Chenopodium quinoa</name>
    <name type="common">Quinoa</name>
    <dbReference type="NCBI Taxonomy" id="63459"/>
    <lineage>
        <taxon>Eukaryota</taxon>
        <taxon>Viridiplantae</taxon>
        <taxon>Streptophyta</taxon>
        <taxon>Embryophyta</taxon>
        <taxon>Tracheophyta</taxon>
        <taxon>Spermatophyta</taxon>
        <taxon>Magnoliopsida</taxon>
        <taxon>eudicotyledons</taxon>
        <taxon>Gunneridae</taxon>
        <taxon>Pentapetalae</taxon>
        <taxon>Caryophyllales</taxon>
        <taxon>Chenopodiaceae</taxon>
        <taxon>Chenopodioideae</taxon>
        <taxon>Atripliceae</taxon>
        <taxon>Chenopodium</taxon>
    </lineage>
</organism>
<accession>A0A803MVU8</accession>
<sequence length="265" mass="29258">MMRVKFDLAHTLLNVVKVLSLSSSHHAHTVGDEDVAAETKKIALPGCPDKCGNVTIPYPFRVGDKCHCHHPQDGNDGVITKDVETWTRIPRFALSRSHNIVGAIGCDTIGIFSGVLMNSSIEFGTECLTSSTNKADVRDECAVVGCREIPIPDGVTDIILRAARSPFHSEVNKFNLCGVAFVVANDFAEKDKTPLHIQNFLQQSGTSLRNYQAPIVYNWSIGINNCTSAKENKKYYLCKENSTCYDDQSVGGWGYRCQCELWLRG</sequence>
<dbReference type="EnsemblPlants" id="AUR62036025-RA">
    <property type="protein sequence ID" value="AUR62036025-RA:cds"/>
    <property type="gene ID" value="AUR62036025"/>
</dbReference>